<reference evidence="1 2" key="1">
    <citation type="submission" date="2017-04" db="EMBL/GenBank/DDBJ databases">
        <authorList>
            <person name="Afonso C.L."/>
            <person name="Miller P.J."/>
            <person name="Scott M.A."/>
            <person name="Spackman E."/>
            <person name="Goraichik I."/>
            <person name="Dimitrov K.M."/>
            <person name="Suarez D.L."/>
            <person name="Swayne D.E."/>
        </authorList>
    </citation>
    <scope>NUCLEOTIDE SEQUENCE [LARGE SCALE GENOMIC DNA]</scope>
    <source>
        <strain evidence="1 2">DSM 43828</strain>
    </source>
</reference>
<evidence type="ECO:0000313" key="1">
    <source>
        <dbReference type="EMBL" id="SMC65575.1"/>
    </source>
</evidence>
<protein>
    <submittedName>
        <fullName evidence="1">Uncharacterized protein</fullName>
    </submittedName>
</protein>
<keyword evidence="2" id="KW-1185">Reference proteome</keyword>
<accession>A0A1Y5X1W9</accession>
<dbReference type="Proteomes" id="UP000192674">
    <property type="component" value="Unassembled WGS sequence"/>
</dbReference>
<name>A0A1Y5X1W9_KIBAR</name>
<evidence type="ECO:0000313" key="2">
    <source>
        <dbReference type="Proteomes" id="UP000192674"/>
    </source>
</evidence>
<dbReference type="EMBL" id="FWXV01000001">
    <property type="protein sequence ID" value="SMC65575.1"/>
    <property type="molecule type" value="Genomic_DNA"/>
</dbReference>
<sequence>MVDILNSVDSPAAINELVGIIRSPRRRMTQDRQFATVIELRKRNQLFGAERTSGTWLIIRTGPEYPTGVCDCSTYPSGWSFLGQSRCLVSPDRDLRL</sequence>
<organism evidence="1 2">
    <name type="scientific">Kibdelosporangium aridum</name>
    <dbReference type="NCBI Taxonomy" id="2030"/>
    <lineage>
        <taxon>Bacteria</taxon>
        <taxon>Bacillati</taxon>
        <taxon>Actinomycetota</taxon>
        <taxon>Actinomycetes</taxon>
        <taxon>Pseudonocardiales</taxon>
        <taxon>Pseudonocardiaceae</taxon>
        <taxon>Kibdelosporangium</taxon>
    </lineage>
</organism>
<dbReference type="AlphaFoldDB" id="A0A1Y5X1W9"/>
<gene>
    <name evidence="1" type="ORF">SAMN05661093_01189</name>
</gene>
<proteinExistence type="predicted"/>